<keyword evidence="3" id="KW-1185">Reference proteome</keyword>
<dbReference type="Proteomes" id="UP000095713">
    <property type="component" value="Unassembled WGS sequence"/>
</dbReference>
<name>A0A1E5T7L4_9FLAO</name>
<proteinExistence type="predicted"/>
<dbReference type="AlphaFoldDB" id="A0A1E5T7L4"/>
<accession>A0A1E5T7L4</accession>
<comment type="caution">
    <text evidence="2">The sequence shown here is derived from an EMBL/GenBank/DDBJ whole genome shotgun (WGS) entry which is preliminary data.</text>
</comment>
<feature type="compositionally biased region" description="Basic residues" evidence="1">
    <location>
        <begin position="27"/>
        <end position="46"/>
    </location>
</feature>
<organism evidence="2 3">
    <name type="scientific">Flavivirga aquatica</name>
    <dbReference type="NCBI Taxonomy" id="1849968"/>
    <lineage>
        <taxon>Bacteria</taxon>
        <taxon>Pseudomonadati</taxon>
        <taxon>Bacteroidota</taxon>
        <taxon>Flavobacteriia</taxon>
        <taxon>Flavobacteriales</taxon>
        <taxon>Flavobacteriaceae</taxon>
        <taxon>Flavivirga</taxon>
    </lineage>
</organism>
<dbReference type="RefSeq" id="WP_069830860.1">
    <property type="nucleotide sequence ID" value="NZ_MDJD01000048.1"/>
</dbReference>
<evidence type="ECO:0000313" key="2">
    <source>
        <dbReference type="EMBL" id="OEK07371.1"/>
    </source>
</evidence>
<reference evidence="2 3" key="1">
    <citation type="submission" date="2016-05" db="EMBL/GenBank/DDBJ databases">
        <title>Draft Genome Sequence of Algibacter sp. Strain SK-16 Isolated from the Surface Water of Aburatsubo Inlet.</title>
        <authorList>
            <person name="Wong S.-K."/>
            <person name="Yoshizawa S."/>
            <person name="Nakajima Y."/>
            <person name="Ogura Y."/>
            <person name="Tetsuya H."/>
            <person name="Hamasaki K."/>
        </authorList>
    </citation>
    <scope>NUCLEOTIDE SEQUENCE [LARGE SCALE GENOMIC DNA]</scope>
    <source>
        <strain evidence="2 3">SK-16</strain>
    </source>
</reference>
<evidence type="ECO:0000256" key="1">
    <source>
        <dbReference type="SAM" id="MobiDB-lite"/>
    </source>
</evidence>
<evidence type="ECO:0000313" key="3">
    <source>
        <dbReference type="Proteomes" id="UP000095713"/>
    </source>
</evidence>
<dbReference type="EMBL" id="MDJD01000048">
    <property type="protein sequence ID" value="OEK07371.1"/>
    <property type="molecule type" value="Genomic_DNA"/>
</dbReference>
<sequence>MKKIIISTVKSLTTKLLQLLRESVSSQKKRKKKNRLKRTKKKKKLTPRLTLKNKKETEFYKKYLDRLAKLNEELPYLEQKAPHKGKTVKTQAMIKKTRKKVQKQGAYSRIGINKPY</sequence>
<protein>
    <submittedName>
        <fullName evidence="2">Uncharacterized protein</fullName>
    </submittedName>
</protein>
<dbReference type="OrthoDB" id="10018508at2"/>
<feature type="region of interest" description="Disordered" evidence="1">
    <location>
        <begin position="81"/>
        <end position="100"/>
    </location>
</feature>
<feature type="region of interest" description="Disordered" evidence="1">
    <location>
        <begin position="23"/>
        <end position="46"/>
    </location>
</feature>
<dbReference type="STRING" id="1849968.A8C32_18210"/>
<gene>
    <name evidence="2" type="ORF">A8C32_18210</name>
</gene>